<evidence type="ECO:0000259" key="15">
    <source>
        <dbReference type="PROSITE" id="PS50280"/>
    </source>
</evidence>
<keyword evidence="4" id="KW-0808">Transferase</keyword>
<sequence length="1262" mass="144107">MSESTLNNFDGIPQYAQMMHSTNVDSHSKSMTIIVQNPFDDPANNISNSRAHTSHPVRFNQELLNNFNINVPITRQPDHMSSSNSISTTSLIPLPTPIPNNLGVNMHHMNQASITPTMIGTYPPHQSSPHSNFDNHHMSSTGIHSNNPRFVIGKVNPYNGAVPNHLRYPTMMPPQAYRHQMMKPRMMAASTYGQMIPQSRPSQQQQQQQQQPIAYDPNAVYGMNGQQQQVHHVLPDDNILKSLLQPSETDIKPHPPVNCHNQSFPPVPKPRKKRKGNDFNTSCEDDIPAKVQKRKKKGAKETEKFVEYSLQQLRNLPMLTPVEPLIDVSNELCLSVNFSSTKKYSFQGEFGDVFLDDITDYYRPHRRAPPKPIKASPLERRYRLCSNVLDRPPCLPSPPLQINTSEKLSVLINENSNLCGDESIVSTSTIADDEDLMNDIQTENHYLLETLSNNDFRALSPVFIPNETQSSMMPDILSSENDQPLVEGSEKVSVTLTLTTEAANNVQSVIAAVADLLKMAYPPPFDVHQTLNSNTHNCTCSSAPNSNNILSLSSQTPLISRAPSIYKIGRETSTSIQSLIDSQPKICRNCSQNLTNENWLKKRFNELPNHLRESTANSDPFIYFCHEQCFNTYVTSTNQPSQSIKSEPVDKPVLIKREEVPFNELKDTKRWKRWNPELIPQTIVQSVDETEIDQLISKIKIPTALDIKQDKRICVFCNSTGDLTPNGPGRLLNLNVGQWCHLNCAFWSSEVYETLSGALMSVEQAFTRARNTECVICKQKGSSLNCFYQRCPSTYHFQCAIENECVFYKDKTIMCPLHALKTVPDDHILLDKSILRRIWIERDEIKQIQNYMTDEHEDKSYILRIGSLILHNIGQLLPHQIQSSAFHNRNYIYPVGYIVTRFHWSLHYPNRRCVYQCSIIDVDNKPMFRIVVHENDQTEEYLESSAKAVWYKIVREIDLLRRKYHLVKMFPIFVSGEDLFGLTEPHIVRLIESLPGVETLPNYAFKYGRLQLFDMPLTVNPTGCARSEPKLHTHFRRHAQATTSSHGSRNALPRSLLGTETNQVPYGKQFVLSKSTQYRKLKAEWRQNVYLAKSRIQGLGLFAARDLEKHTMIIEYIGELIRNEVANNREKLYEAHNRGIYMFRLDEDCVIDATVSGCLARYVNHSCDPNAFTEVVQVEKENKIVIIANRRITKGEEIMYDYKFDFEDDSKIPCLCGAINCLISMACFISSFSYDLLVRPLFINSLLSTYKYIFLTKKNNTS</sequence>
<feature type="region of interest" description="Disordered" evidence="14">
    <location>
        <begin position="247"/>
        <end position="287"/>
    </location>
</feature>
<dbReference type="GO" id="GO:0042800">
    <property type="term" value="F:histone H3K4 methyltransferase activity"/>
    <property type="evidence" value="ECO:0007669"/>
    <property type="project" value="TreeGrafter"/>
</dbReference>
<dbReference type="Gene3D" id="2.170.270.10">
    <property type="entry name" value="SET domain"/>
    <property type="match status" value="1"/>
</dbReference>
<dbReference type="Proteomes" id="UP000663852">
    <property type="component" value="Unassembled WGS sequence"/>
</dbReference>
<dbReference type="Gene3D" id="3.30.40.10">
    <property type="entry name" value="Zinc/RING finger domain, C3HC4 (zinc finger)"/>
    <property type="match status" value="1"/>
</dbReference>
<evidence type="ECO:0000256" key="1">
    <source>
        <dbReference type="ARBA" id="ARBA00004123"/>
    </source>
</evidence>
<dbReference type="SMART" id="SM00541">
    <property type="entry name" value="FYRN"/>
    <property type="match status" value="1"/>
</dbReference>
<proteinExistence type="predicted"/>
<keyword evidence="3" id="KW-0489">Methyltransferase</keyword>
<evidence type="ECO:0000256" key="14">
    <source>
        <dbReference type="SAM" id="MobiDB-lite"/>
    </source>
</evidence>
<keyword evidence="5" id="KW-0949">S-adenosyl-L-methionine</keyword>
<dbReference type="SMART" id="SM00317">
    <property type="entry name" value="SET"/>
    <property type="match status" value="1"/>
</dbReference>
<dbReference type="FunFam" id="3.30.40.10:FF:000002">
    <property type="entry name" value="Histone-lysine N-methyltransferase"/>
    <property type="match status" value="1"/>
</dbReference>
<dbReference type="Pfam" id="PF13832">
    <property type="entry name" value="zf-HC5HC2H_2"/>
    <property type="match status" value="1"/>
</dbReference>
<dbReference type="GO" id="GO:0044666">
    <property type="term" value="C:MLL3/4 complex"/>
    <property type="evidence" value="ECO:0007669"/>
    <property type="project" value="TreeGrafter"/>
</dbReference>
<dbReference type="InterPro" id="IPR003616">
    <property type="entry name" value="Post-SET_dom"/>
</dbReference>
<dbReference type="InterPro" id="IPR046341">
    <property type="entry name" value="SET_dom_sf"/>
</dbReference>
<dbReference type="PROSITE" id="PS51542">
    <property type="entry name" value="FYRN"/>
    <property type="match status" value="1"/>
</dbReference>
<dbReference type="InterPro" id="IPR003888">
    <property type="entry name" value="FYrich_N"/>
</dbReference>
<evidence type="ECO:0000256" key="7">
    <source>
        <dbReference type="ARBA" id="ARBA00022737"/>
    </source>
</evidence>
<evidence type="ECO:0000313" key="19">
    <source>
        <dbReference type="Proteomes" id="UP000663852"/>
    </source>
</evidence>
<evidence type="ECO:0000256" key="8">
    <source>
        <dbReference type="ARBA" id="ARBA00022771"/>
    </source>
</evidence>
<evidence type="ECO:0000313" key="18">
    <source>
        <dbReference type="EMBL" id="CAF0846445.1"/>
    </source>
</evidence>
<evidence type="ECO:0000256" key="2">
    <source>
        <dbReference type="ARBA" id="ARBA00022553"/>
    </source>
</evidence>
<name>A0A813W0U9_ADIRI</name>
<evidence type="ECO:0000259" key="17">
    <source>
        <dbReference type="PROSITE" id="PS51805"/>
    </source>
</evidence>
<dbReference type="SMART" id="SM00542">
    <property type="entry name" value="FYRC"/>
    <property type="match status" value="1"/>
</dbReference>
<keyword evidence="7" id="KW-0677">Repeat</keyword>
<dbReference type="GO" id="GO:0008270">
    <property type="term" value="F:zinc ion binding"/>
    <property type="evidence" value="ECO:0007669"/>
    <property type="project" value="UniProtKB-KW"/>
</dbReference>
<keyword evidence="9" id="KW-0862">Zinc</keyword>
<dbReference type="GO" id="GO:0003713">
    <property type="term" value="F:transcription coactivator activity"/>
    <property type="evidence" value="ECO:0007669"/>
    <property type="project" value="TreeGrafter"/>
</dbReference>
<keyword evidence="8" id="KW-0863">Zinc-finger</keyword>
<organism evidence="18 19">
    <name type="scientific">Adineta ricciae</name>
    <name type="common">Rotifer</name>
    <dbReference type="NCBI Taxonomy" id="249248"/>
    <lineage>
        <taxon>Eukaryota</taxon>
        <taxon>Metazoa</taxon>
        <taxon>Spiralia</taxon>
        <taxon>Gnathifera</taxon>
        <taxon>Rotifera</taxon>
        <taxon>Eurotatoria</taxon>
        <taxon>Bdelloidea</taxon>
        <taxon>Adinetida</taxon>
        <taxon>Adinetidae</taxon>
        <taxon>Adineta</taxon>
    </lineage>
</organism>
<dbReference type="GO" id="GO:0032259">
    <property type="term" value="P:methylation"/>
    <property type="evidence" value="ECO:0007669"/>
    <property type="project" value="UniProtKB-KW"/>
</dbReference>
<evidence type="ECO:0000256" key="6">
    <source>
        <dbReference type="ARBA" id="ARBA00022723"/>
    </source>
</evidence>
<feature type="domain" description="SET" evidence="15">
    <location>
        <begin position="1087"/>
        <end position="1203"/>
    </location>
</feature>
<dbReference type="CDD" id="cd19171">
    <property type="entry name" value="SET_KMT2C_2D"/>
    <property type="match status" value="1"/>
</dbReference>
<dbReference type="EMBL" id="CAJNOJ010000021">
    <property type="protein sequence ID" value="CAF0846445.1"/>
    <property type="molecule type" value="Genomic_DNA"/>
</dbReference>
<evidence type="ECO:0000259" key="16">
    <source>
        <dbReference type="PROSITE" id="PS50868"/>
    </source>
</evidence>
<comment type="caution">
    <text evidence="18">The sequence shown here is derived from an EMBL/GenBank/DDBJ whole genome shotgun (WGS) entry which is preliminary data.</text>
</comment>
<keyword evidence="11" id="KW-0805">Transcription regulation</keyword>
<dbReference type="InterPro" id="IPR034732">
    <property type="entry name" value="EPHD"/>
</dbReference>
<keyword evidence="13" id="KW-0539">Nucleus</keyword>
<dbReference type="SUPFAM" id="SSF82199">
    <property type="entry name" value="SET domain"/>
    <property type="match status" value="1"/>
</dbReference>
<evidence type="ECO:0000256" key="13">
    <source>
        <dbReference type="ARBA" id="ARBA00023242"/>
    </source>
</evidence>
<accession>A0A813W0U9</accession>
<dbReference type="PROSITE" id="PS51805">
    <property type="entry name" value="EPHD"/>
    <property type="match status" value="1"/>
</dbReference>
<dbReference type="Pfam" id="PF05964">
    <property type="entry name" value="FYRN"/>
    <property type="match status" value="1"/>
</dbReference>
<comment type="subcellular location">
    <subcellularLocation>
        <location evidence="1">Nucleus</location>
    </subcellularLocation>
</comment>
<keyword evidence="2" id="KW-0597">Phosphoprotein</keyword>
<evidence type="ECO:0000256" key="10">
    <source>
        <dbReference type="ARBA" id="ARBA00022853"/>
    </source>
</evidence>
<evidence type="ECO:0000256" key="9">
    <source>
        <dbReference type="ARBA" id="ARBA00022833"/>
    </source>
</evidence>
<keyword evidence="10" id="KW-0156">Chromatin regulator</keyword>
<evidence type="ECO:0000256" key="4">
    <source>
        <dbReference type="ARBA" id="ARBA00022679"/>
    </source>
</evidence>
<keyword evidence="12" id="KW-0804">Transcription</keyword>
<feature type="domain" description="Post-SET" evidence="16">
    <location>
        <begin position="1210"/>
        <end position="1226"/>
    </location>
</feature>
<evidence type="ECO:0000256" key="12">
    <source>
        <dbReference type="ARBA" id="ARBA00023163"/>
    </source>
</evidence>
<evidence type="ECO:0000256" key="5">
    <source>
        <dbReference type="ARBA" id="ARBA00022691"/>
    </source>
</evidence>
<evidence type="ECO:0000256" key="3">
    <source>
        <dbReference type="ARBA" id="ARBA00022603"/>
    </source>
</evidence>
<dbReference type="Pfam" id="PF05965">
    <property type="entry name" value="FYRC"/>
    <property type="match status" value="1"/>
</dbReference>
<keyword evidence="6" id="KW-0479">Metal-binding</keyword>
<evidence type="ECO:0000256" key="11">
    <source>
        <dbReference type="ARBA" id="ARBA00023015"/>
    </source>
</evidence>
<protein>
    <submittedName>
        <fullName evidence="18">Uncharacterized protein</fullName>
    </submittedName>
</protein>
<feature type="domain" description="PHD-type" evidence="17">
    <location>
        <begin position="711"/>
        <end position="819"/>
    </location>
</feature>
<gene>
    <name evidence="18" type="ORF">EDS130_LOCUS7094</name>
</gene>
<dbReference type="InterPro" id="IPR003889">
    <property type="entry name" value="FYrich_C"/>
</dbReference>
<dbReference type="PROSITE" id="PS50868">
    <property type="entry name" value="POST_SET"/>
    <property type="match status" value="1"/>
</dbReference>
<reference evidence="18" key="1">
    <citation type="submission" date="2021-02" db="EMBL/GenBank/DDBJ databases">
        <authorList>
            <person name="Nowell W R."/>
        </authorList>
    </citation>
    <scope>NUCLEOTIDE SEQUENCE</scope>
</reference>
<dbReference type="PROSITE" id="PS50280">
    <property type="entry name" value="SET"/>
    <property type="match status" value="1"/>
</dbReference>
<dbReference type="Pfam" id="PF00856">
    <property type="entry name" value="SET"/>
    <property type="match status" value="1"/>
</dbReference>
<dbReference type="InterPro" id="IPR013083">
    <property type="entry name" value="Znf_RING/FYVE/PHD"/>
</dbReference>
<dbReference type="PROSITE" id="PS51543">
    <property type="entry name" value="FYRC"/>
    <property type="match status" value="1"/>
</dbReference>
<dbReference type="PANTHER" id="PTHR45888">
    <property type="entry name" value="HL01030P-RELATED"/>
    <property type="match status" value="1"/>
</dbReference>
<dbReference type="GO" id="GO:0045944">
    <property type="term" value="P:positive regulation of transcription by RNA polymerase II"/>
    <property type="evidence" value="ECO:0007669"/>
    <property type="project" value="TreeGrafter"/>
</dbReference>
<dbReference type="PANTHER" id="PTHR45888:SF6">
    <property type="entry name" value="HL01030P-RELATED"/>
    <property type="match status" value="1"/>
</dbReference>
<dbReference type="AlphaFoldDB" id="A0A813W0U9"/>
<dbReference type="Gene3D" id="3.30.160.360">
    <property type="match status" value="1"/>
</dbReference>
<dbReference type="InterPro" id="IPR001214">
    <property type="entry name" value="SET_dom"/>
</dbReference>
<dbReference type="OrthoDB" id="308383at2759"/>